<dbReference type="AlphaFoldDB" id="D6RP52"/>
<dbReference type="RefSeq" id="XP_002910627.1">
    <property type="nucleotide sequence ID" value="XM_002910581.1"/>
</dbReference>
<dbReference type="InParanoid" id="D6RP52"/>
<dbReference type="KEGG" id="cci:CC1G_14958"/>
<proteinExistence type="predicted"/>
<feature type="region of interest" description="Disordered" evidence="1">
    <location>
        <begin position="32"/>
        <end position="68"/>
    </location>
</feature>
<keyword evidence="3" id="KW-1185">Reference proteome</keyword>
<dbReference type="EMBL" id="AACS02000008">
    <property type="protein sequence ID" value="EFI27133.1"/>
    <property type="molecule type" value="Genomic_DNA"/>
</dbReference>
<protein>
    <submittedName>
        <fullName evidence="2">Uncharacterized protein</fullName>
    </submittedName>
</protein>
<gene>
    <name evidence="2" type="ORF">CC1G_14958</name>
</gene>
<dbReference type="GeneID" id="9378137"/>
<accession>D6RP52</accession>
<evidence type="ECO:0000256" key="1">
    <source>
        <dbReference type="SAM" id="MobiDB-lite"/>
    </source>
</evidence>
<feature type="compositionally biased region" description="Polar residues" evidence="1">
    <location>
        <begin position="45"/>
        <end position="54"/>
    </location>
</feature>
<dbReference type="VEuPathDB" id="FungiDB:CC1G_14958"/>
<sequence length="91" mass="10441">MMRSDEWAEDQWCDLRLEATRYSQPEDIFRAHQSQLDRNRERQLQGDTGRSQMASPDGQGEVDYVGRSSRALGSANEFLMATAKRRPHAPS</sequence>
<evidence type="ECO:0000313" key="2">
    <source>
        <dbReference type="EMBL" id="EFI27133.1"/>
    </source>
</evidence>
<reference evidence="2 3" key="1">
    <citation type="journal article" date="2010" name="Proc. Natl. Acad. Sci. U.S.A.">
        <title>Insights into evolution of multicellular fungi from the assembled chromosomes of the mushroom Coprinopsis cinerea (Coprinus cinereus).</title>
        <authorList>
            <person name="Stajich J.E."/>
            <person name="Wilke S.K."/>
            <person name="Ahren D."/>
            <person name="Au C.H."/>
            <person name="Birren B.W."/>
            <person name="Borodovsky M."/>
            <person name="Burns C."/>
            <person name="Canback B."/>
            <person name="Casselton L.A."/>
            <person name="Cheng C.K."/>
            <person name="Deng J."/>
            <person name="Dietrich F.S."/>
            <person name="Fargo D.C."/>
            <person name="Farman M.L."/>
            <person name="Gathman A.C."/>
            <person name="Goldberg J."/>
            <person name="Guigo R."/>
            <person name="Hoegger P.J."/>
            <person name="Hooker J.B."/>
            <person name="Huggins A."/>
            <person name="James T.Y."/>
            <person name="Kamada T."/>
            <person name="Kilaru S."/>
            <person name="Kodira C."/>
            <person name="Kues U."/>
            <person name="Kupfer D."/>
            <person name="Kwan H.S."/>
            <person name="Lomsadze A."/>
            <person name="Li W."/>
            <person name="Lilly W.W."/>
            <person name="Ma L.J."/>
            <person name="Mackey A.J."/>
            <person name="Manning G."/>
            <person name="Martin F."/>
            <person name="Muraguchi H."/>
            <person name="Natvig D.O."/>
            <person name="Palmerini H."/>
            <person name="Ramesh M.A."/>
            <person name="Rehmeyer C.J."/>
            <person name="Roe B.A."/>
            <person name="Shenoy N."/>
            <person name="Stanke M."/>
            <person name="Ter-Hovhannisyan V."/>
            <person name="Tunlid A."/>
            <person name="Velagapudi R."/>
            <person name="Vision T.J."/>
            <person name="Zeng Q."/>
            <person name="Zolan M.E."/>
            <person name="Pukkila P.J."/>
        </authorList>
    </citation>
    <scope>NUCLEOTIDE SEQUENCE [LARGE SCALE GENOMIC DNA]</scope>
    <source>
        <strain evidence="3">Okayama-7 / 130 / ATCC MYA-4618 / FGSC 9003</strain>
    </source>
</reference>
<dbReference type="Proteomes" id="UP000001861">
    <property type="component" value="Unassembled WGS sequence"/>
</dbReference>
<feature type="compositionally biased region" description="Basic and acidic residues" evidence="1">
    <location>
        <begin position="32"/>
        <end position="44"/>
    </location>
</feature>
<evidence type="ECO:0000313" key="3">
    <source>
        <dbReference type="Proteomes" id="UP000001861"/>
    </source>
</evidence>
<dbReference type="HOGENOM" id="CLU_2426948_0_0_1"/>
<comment type="caution">
    <text evidence="2">The sequence shown here is derived from an EMBL/GenBank/DDBJ whole genome shotgun (WGS) entry which is preliminary data.</text>
</comment>
<organism evidence="2 3">
    <name type="scientific">Coprinopsis cinerea (strain Okayama-7 / 130 / ATCC MYA-4618 / FGSC 9003)</name>
    <name type="common">Inky cap fungus</name>
    <name type="synonym">Hormographiella aspergillata</name>
    <dbReference type="NCBI Taxonomy" id="240176"/>
    <lineage>
        <taxon>Eukaryota</taxon>
        <taxon>Fungi</taxon>
        <taxon>Dikarya</taxon>
        <taxon>Basidiomycota</taxon>
        <taxon>Agaricomycotina</taxon>
        <taxon>Agaricomycetes</taxon>
        <taxon>Agaricomycetidae</taxon>
        <taxon>Agaricales</taxon>
        <taxon>Agaricineae</taxon>
        <taxon>Psathyrellaceae</taxon>
        <taxon>Coprinopsis</taxon>
    </lineage>
</organism>
<name>D6RP52_COPC7</name>